<dbReference type="Proteomes" id="UP000570851">
    <property type="component" value="Unassembled WGS sequence"/>
</dbReference>
<evidence type="ECO:0000256" key="2">
    <source>
        <dbReference type="ARBA" id="ARBA00022450"/>
    </source>
</evidence>
<dbReference type="GeneID" id="58727440"/>
<dbReference type="NCBIfam" id="TIGR01733">
    <property type="entry name" value="AA-adenyl-dom"/>
    <property type="match status" value="2"/>
</dbReference>
<dbReference type="Pfam" id="PF00501">
    <property type="entry name" value="AMP-binding"/>
    <property type="match status" value="3"/>
</dbReference>
<dbReference type="InterPro" id="IPR010071">
    <property type="entry name" value="AA_adenyl_dom"/>
</dbReference>
<dbReference type="InterPro" id="IPR001242">
    <property type="entry name" value="Condensation_dom"/>
</dbReference>
<keyword evidence="7" id="KW-0614">Plasmid</keyword>
<dbReference type="Pfam" id="PF00668">
    <property type="entry name" value="Condensation"/>
    <property type="match status" value="2"/>
</dbReference>
<dbReference type="InterPro" id="IPR025110">
    <property type="entry name" value="AMP-bd_C"/>
</dbReference>
<dbReference type="InterPro" id="IPR020806">
    <property type="entry name" value="PKS_PP-bd"/>
</dbReference>
<dbReference type="PANTHER" id="PTHR45527">
    <property type="entry name" value="NONRIBOSOMAL PEPTIDE SYNTHETASE"/>
    <property type="match status" value="1"/>
</dbReference>
<dbReference type="PROSITE" id="PS00012">
    <property type="entry name" value="PHOSPHOPANTETHEINE"/>
    <property type="match status" value="1"/>
</dbReference>
<feature type="domain" description="Carrier" evidence="6">
    <location>
        <begin position="1695"/>
        <end position="1769"/>
    </location>
</feature>
<dbReference type="InterPro" id="IPR009081">
    <property type="entry name" value="PP-bd_ACP"/>
</dbReference>
<dbReference type="Pfam" id="PF23024">
    <property type="entry name" value="AMP-dom_DIP2-like"/>
    <property type="match status" value="1"/>
</dbReference>
<dbReference type="InterPro" id="IPR042099">
    <property type="entry name" value="ANL_N_sf"/>
</dbReference>
<evidence type="ECO:0000259" key="6">
    <source>
        <dbReference type="PROSITE" id="PS50075"/>
    </source>
</evidence>
<evidence type="ECO:0000256" key="4">
    <source>
        <dbReference type="ARBA" id="ARBA00022832"/>
    </source>
</evidence>
<dbReference type="PROSITE" id="PS00455">
    <property type="entry name" value="AMP_BINDING"/>
    <property type="match status" value="3"/>
</dbReference>
<dbReference type="InterPro" id="IPR020845">
    <property type="entry name" value="AMP-binding_CS"/>
</dbReference>
<evidence type="ECO:0000256" key="3">
    <source>
        <dbReference type="ARBA" id="ARBA00022553"/>
    </source>
</evidence>
<reference evidence="7 8" key="1">
    <citation type="submission" date="2019-11" db="EMBL/GenBank/DDBJ databases">
        <title>Comparison of genomes from free-living endosymbiotic cyanobacteria isolated from Azolla.</title>
        <authorList>
            <person name="Thiel T."/>
            <person name="Pratte B."/>
        </authorList>
    </citation>
    <scope>NUCLEOTIDE SEQUENCE [LARGE SCALE GENOMIC DNA]</scope>
    <source>
        <strain evidence="7 8">N2B</strain>
        <plasmid evidence="7">pN2B-C</plasmid>
    </source>
</reference>
<comment type="cofactor">
    <cofactor evidence="1">
        <name>pantetheine 4'-phosphate</name>
        <dbReference type="ChEBI" id="CHEBI:47942"/>
    </cofactor>
</comment>
<keyword evidence="3" id="KW-0597">Phosphoprotein</keyword>
<dbReference type="CDD" id="cd17646">
    <property type="entry name" value="A_NRPS_AB3403-like"/>
    <property type="match status" value="1"/>
</dbReference>
<dbReference type="SMART" id="SM00823">
    <property type="entry name" value="PKS_PP"/>
    <property type="match status" value="2"/>
</dbReference>
<dbReference type="InterPro" id="IPR036736">
    <property type="entry name" value="ACP-like_sf"/>
</dbReference>
<dbReference type="CDD" id="cd05931">
    <property type="entry name" value="FAAL"/>
    <property type="match status" value="1"/>
</dbReference>
<evidence type="ECO:0000313" key="8">
    <source>
        <dbReference type="Proteomes" id="UP000570851"/>
    </source>
</evidence>
<dbReference type="Gene3D" id="3.30.300.30">
    <property type="match status" value="3"/>
</dbReference>
<organism evidence="7 8">
    <name type="scientific">Trichormus variabilis N2B</name>
    <dbReference type="NCBI Taxonomy" id="2681315"/>
    <lineage>
        <taxon>Bacteria</taxon>
        <taxon>Bacillati</taxon>
        <taxon>Cyanobacteriota</taxon>
        <taxon>Cyanophyceae</taxon>
        <taxon>Nostocales</taxon>
        <taxon>Nostocaceae</taxon>
        <taxon>Trichormus</taxon>
    </lineage>
</organism>
<dbReference type="Gene3D" id="2.30.38.10">
    <property type="entry name" value="Luciferase, Domain 3"/>
    <property type="match status" value="2"/>
</dbReference>
<dbReference type="EMBL" id="JACKZP010000306">
    <property type="protein sequence ID" value="MBC1305995.1"/>
    <property type="molecule type" value="Genomic_DNA"/>
</dbReference>
<dbReference type="Gene3D" id="3.30.559.30">
    <property type="entry name" value="Nonribosomal peptide synthetase, condensation domain"/>
    <property type="match status" value="2"/>
</dbReference>
<dbReference type="InterPro" id="IPR000873">
    <property type="entry name" value="AMP-dep_synth/lig_dom"/>
</dbReference>
<dbReference type="PROSITE" id="PS50075">
    <property type="entry name" value="CARRIER"/>
    <property type="match status" value="2"/>
</dbReference>
<dbReference type="SUPFAM" id="SSF47336">
    <property type="entry name" value="ACP-like"/>
    <property type="match status" value="2"/>
</dbReference>
<name>A0ABR6SHX9_ANAVA</name>
<dbReference type="InterPro" id="IPR023213">
    <property type="entry name" value="CAT-like_dom_sf"/>
</dbReference>
<dbReference type="Gene3D" id="3.30.559.10">
    <property type="entry name" value="Chloramphenicol acetyltransferase-like domain"/>
    <property type="match status" value="2"/>
</dbReference>
<comment type="caution">
    <text evidence="7">The sequence shown here is derived from an EMBL/GenBank/DDBJ whole genome shotgun (WGS) entry which is preliminary data.</text>
</comment>
<dbReference type="Gene3D" id="3.40.50.980">
    <property type="match status" value="4"/>
</dbReference>
<keyword evidence="5" id="KW-0443">Lipid metabolism</keyword>
<dbReference type="Gene3D" id="1.10.1200.10">
    <property type="entry name" value="ACP-like"/>
    <property type="match status" value="2"/>
</dbReference>
<proteinExistence type="predicted"/>
<dbReference type="InterPro" id="IPR040097">
    <property type="entry name" value="FAAL/FAAC"/>
</dbReference>
<dbReference type="PANTHER" id="PTHR45527:SF1">
    <property type="entry name" value="FATTY ACID SYNTHASE"/>
    <property type="match status" value="1"/>
</dbReference>
<dbReference type="CDD" id="cd05930">
    <property type="entry name" value="A_NRPS"/>
    <property type="match status" value="1"/>
</dbReference>
<dbReference type="SUPFAM" id="SSF52777">
    <property type="entry name" value="CoA-dependent acyltransferases"/>
    <property type="match status" value="4"/>
</dbReference>
<dbReference type="InterPro" id="IPR006162">
    <property type="entry name" value="Ppantetheine_attach_site"/>
</dbReference>
<dbReference type="InterPro" id="IPR045851">
    <property type="entry name" value="AMP-bd_C_sf"/>
</dbReference>
<evidence type="ECO:0000313" key="7">
    <source>
        <dbReference type="EMBL" id="MBC1305995.1"/>
    </source>
</evidence>
<feature type="domain" description="Carrier" evidence="6">
    <location>
        <begin position="594"/>
        <end position="671"/>
    </location>
</feature>
<keyword evidence="8" id="KW-1185">Reference proteome</keyword>
<dbReference type="Pfam" id="PF13193">
    <property type="entry name" value="AMP-binding_C"/>
    <property type="match status" value="1"/>
</dbReference>
<accession>A0ABR6SHX9</accession>
<dbReference type="Pfam" id="PF00550">
    <property type="entry name" value="PP-binding"/>
    <property type="match status" value="2"/>
</dbReference>
<geneLocation type="plasmid" evidence="7">
    <name>pN2B-C</name>
</geneLocation>
<dbReference type="NCBIfam" id="NF003417">
    <property type="entry name" value="PRK04813.1"/>
    <property type="match status" value="4"/>
</dbReference>
<dbReference type="Gene3D" id="3.40.50.12780">
    <property type="entry name" value="N-terminal domain of ligase-like"/>
    <property type="match status" value="1"/>
</dbReference>
<dbReference type="RefSeq" id="WP_011316891.1">
    <property type="nucleotide sequence ID" value="NZ_JACKZP010000306.1"/>
</dbReference>
<evidence type="ECO:0000256" key="5">
    <source>
        <dbReference type="ARBA" id="ARBA00023098"/>
    </source>
</evidence>
<keyword evidence="4" id="KW-0276">Fatty acid metabolism</keyword>
<dbReference type="CDD" id="cd19531">
    <property type="entry name" value="LCL_NRPS-like"/>
    <property type="match status" value="1"/>
</dbReference>
<protein>
    <submittedName>
        <fullName evidence="7">Non-ribosomal peptide synthetase</fullName>
    </submittedName>
</protein>
<sequence length="2791" mass="314000">MDKNLSQKSVEFVNLLEIIRWRSQKQPQQQAYCFLLDGEVEVQSLTYGELDNQAQRIAGLLQAFGVKKGERVLLLYPPGLEFITAFFGCLYAGAIAVPAYPPRANQSLSRLSVIATDADSTVALTTTTVLSYLQQHPTFNVLRLLTTDNMMADDWTNLWRQPVIDRDTLAFLQYTSGSTGTPKGVMVSHGNLLHNQLLIKQAMQHTTATIFVGWLPLFHDMGLVGNMLQPLYLGIPCILMSPVAFLQKPVRWLQAISQYRATTSGGPNFAYDLCVRKITAEQRATLDLSSWEVAFNGAEPVRQATLEKFAVTFGECGFRREAFYPCYGMAETTLIVSGGCKTTPPVLQPVQSDALAQNQIVPAKAGEIGTQILVGCGQPLADLKIVIVDPQTLSACSDRQVGEIWVAGASVAQGYWHQPEQTESTFKAYTKDTKEGPFLRTGDLGFLQDGELFITGRLKDLIIIRGRNYYPQDIENTVQQSHPALEPHGGAAFSIDVDGEERLVIAQEVQRSHIRKLDIDEVIATIRAAVAVNHEIQLYGVLLLKPGSILRTSSGKIQRYACRAKFLAGSWETIASSILEGMETGVSVADEIISEQPQLISYLQQQVAQILKVELSQIQPQQPLSTCGIDSLMAIELQHTVETKFGVVLAVKDFLADVSINQLATVILDKLSSHTIDEPVQNSHSSEYSLTYGQQALYFLQQLAPENYAYNIARAARIYGDLNIAAFHRAWQILVDRHPALRTSFITIDGQPRQRVCQQVEVCWLQQDATTWDETYLSDRLLEIAYRPFNLEQDPLMRLSLFTRSSQEHILLLVVHHIIADFWSLTILVDELGKLYQAENLPLITCQYADYVSTTAKMIASSQGEKLQAYWEQQLAGELPVLNVPADRMRPPMQTYRGDSISWQLGQELTNKLQNFSQQHQVTLYMTMLAVFQVLLYRYTGQEDLLVGSPTTGRSRADFAGLVGYFVNPIVLRANFAENPTFEQFLQQVRSLVLDALTHQDYPFARLVEQLQPTRDPSRSPIFQVMFVFQKAHLLNNEGLGGFALGEAGARLKLGELELESLPLSKRIAQFDLTLAISQVNGVLSTSWEYNADLFDAATITRMAGHFQTLLESIIVEPSQPVGMLPMLTQQEQQQLLLEWNATQKDYDSICLHQQFVTQVEKTPDAVAVVFEQEEITYKQLNQQANQLAHYLQGLGVKKEVLVGVYLERSPQMVVSILAILKAGGAYLPLDPSYPRERLAFMLQDAQVAVLLTQEKFLPSLPEHQATVVCLDKDNEVWASETIVNPVNEVTTHNLAYVIYTSGSTGRPKGVMNTHRGICNRLAWMQETYQLTIVDRVLQKTPFSFDVSIWEFFWPLTTGACLVMARPGGHQDSAYLVKLIQEQQITTIHFVPSMLQVFLAEPSVEACKCLRRVICSGEILPVQLQEHFFTRLDAELHNLYGPTEAAIDVTFWACNRHSDKNIVPIGRAIANTQIYILDKHLQPVPIGVPGELHIGGVGVARGYLNQPQLTAEKFIVNPFSNNSNNRLYKTGDLARYHTDGSIEYLGRLDDQVKLRGFRIELTEIESVLTQHPDVRKAVVVMRETSAVKRQVVLNPPENNSEITDLRNFLKGELTEELLVESTTKQLIAYCVCRHQPAPNITKLRRFLGEKLPDYMIPATFIMLDALPVTANGKLDKKSLPNPGQGRPNLEKSFVPPHTLHEKILAQIWSEVLGIEQVGIHDNFFELGGDSIRSIQVVAKAQERGLSFSVAQVFQHQTIYNLLTAISLNQLDSLLTEKTAAFSLISAIERDKLPNNIEDAYPLTRVQTGIIFHSQYNLESLMYHDIFQYHLRVRFDLDLLQMAIEQLVTRHPILRTSFDLINFDEPLQLVHQSACIPVVVENLRSLLPAAQIQVITSWIEIEKHQRFDLSCPPLMRLFIHRLTDETFCLTLSWHNSILDGWSNASLLTELLQRYHTLLNGEENQIESALTISYRDFVAVESQILQSPEYQNYWQQKLQGLVIKPIPRWDKNNAKKNVQVGVLDVPISPQVSHGLKQLARLAEVPLKNVLLAAHLKVMSLLINDEDVLTGLESNSRLEEADGEKTLGTFINTIPLRLQLEAGTWIELVQQAFAAEQELLPYRHYPYSELQKFGNRQPLQPLLETVFNYTHFHVYQRLQDLSGLEIIGGQGFGESNFTLRVEFNRNHITDHIQLDLECKIAEISSTQLAAIGSYYSETLIAMATQPFNRHEEQCLLSTAQQQQILVEWNETAIAYPENLCIHQQFEAQVVRNPDAIALVYENEQLTYQELNRRANLLANHLQRLGVCADTLVAICVERSLEAIVGILGILKAGGAYLPLDPTYPSEHLAFILKDTQVSLLLTQSQLLPKIPNNKAQTLCLDSEWDIIANNSDDNPSCRTTKENLAYVIYTSGSTGNPKGVLITHQNLVHSTNARIAYYQTPISSFLLIPSFAFDSSVAVIFWTLCQGGKLILIKDGWQRDIWQLAQLIEQHQITHWLSVPSLYNSLLAHIEKQQLISLQTIIVAGETCSIELVKNHQKLLPNTSLFNEYGPTETTVWSSVYNCSHHDLNNNSIPIGRPISNTQIYILNSHLQPVPIGTPGEIYIGGFGVSKGYLNRPELTIEKFIPDPFSKQPNARLYKTGDQARYLSNGNIEFIGRIDHQIKLRGYRIELGEIEAVLQQHPQVKQAIVIARNSDSENQQLVAYIVPSQTQDSLTNELRSFLQTKLPNYMIPSVILQIDTLPLTPNGKIDRQKLPTPEQLQPNNELLTELLKKLNSLSETEVKTLLSQKNHQPN</sequence>
<evidence type="ECO:0000256" key="1">
    <source>
        <dbReference type="ARBA" id="ARBA00001957"/>
    </source>
</evidence>
<keyword evidence="2" id="KW-0596">Phosphopantetheine</keyword>
<gene>
    <name evidence="7" type="ORF">GNE12_29420</name>
</gene>
<dbReference type="SUPFAM" id="SSF56801">
    <property type="entry name" value="Acetyl-CoA synthetase-like"/>
    <property type="match status" value="3"/>
</dbReference>